<dbReference type="RefSeq" id="WP_027202082.1">
    <property type="nucleotide sequence ID" value="NZ_CAMXLP010000322.1"/>
</dbReference>
<keyword evidence="2" id="KW-0472">Membrane</keyword>
<accession>A0ABX7HBN8</accession>
<evidence type="ECO:0000313" key="4">
    <source>
        <dbReference type="Proteomes" id="UP000654720"/>
    </source>
</evidence>
<keyword evidence="4" id="KW-1185">Reference proteome</keyword>
<dbReference type="GeneID" id="93095557"/>
<keyword evidence="2" id="KW-0812">Transmembrane</keyword>
<keyword evidence="1" id="KW-0175">Coiled coil</keyword>
<proteinExistence type="predicted"/>
<name>A0ABX7HBN8_9BACT</name>
<feature type="transmembrane region" description="Helical" evidence="2">
    <location>
        <begin position="184"/>
        <end position="210"/>
    </location>
</feature>
<evidence type="ECO:0008006" key="5">
    <source>
        <dbReference type="Google" id="ProtNLM"/>
    </source>
</evidence>
<dbReference type="EMBL" id="CP069450">
    <property type="protein sequence ID" value="QRO51531.1"/>
    <property type="molecule type" value="Genomic_DNA"/>
</dbReference>
<gene>
    <name evidence="3" type="ORF">I6J59_08000</name>
</gene>
<dbReference type="Proteomes" id="UP000654720">
    <property type="component" value="Chromosome"/>
</dbReference>
<keyword evidence="2" id="KW-1133">Transmembrane helix</keyword>
<evidence type="ECO:0000256" key="1">
    <source>
        <dbReference type="SAM" id="Coils"/>
    </source>
</evidence>
<organism evidence="3 4">
    <name type="scientific">Butyricimonas virosa</name>
    <dbReference type="NCBI Taxonomy" id="544645"/>
    <lineage>
        <taxon>Bacteria</taxon>
        <taxon>Pseudomonadati</taxon>
        <taxon>Bacteroidota</taxon>
        <taxon>Bacteroidia</taxon>
        <taxon>Bacteroidales</taxon>
        <taxon>Odoribacteraceae</taxon>
        <taxon>Butyricimonas</taxon>
    </lineage>
</organism>
<feature type="coiled-coil region" evidence="1">
    <location>
        <begin position="211"/>
        <end position="248"/>
    </location>
</feature>
<evidence type="ECO:0000313" key="3">
    <source>
        <dbReference type="EMBL" id="QRO51531.1"/>
    </source>
</evidence>
<evidence type="ECO:0000256" key="2">
    <source>
        <dbReference type="SAM" id="Phobius"/>
    </source>
</evidence>
<protein>
    <recommendedName>
        <fullName evidence="5">General secretion pathway protein GspL</fullName>
    </recommendedName>
</protein>
<reference evidence="3 4" key="1">
    <citation type="submission" date="2021-02" db="EMBL/GenBank/DDBJ databases">
        <title>FDA dAtabase for Regulatory Grade micrObial Sequences (FDA-ARGOS): Supporting development and validation of Infectious Disease Dx tests.</title>
        <authorList>
            <person name="Carlson P."/>
            <person name="Fischbach M."/>
            <person name="Hastie J."/>
            <person name="Bilen M."/>
            <person name="Cheng A."/>
            <person name="Tallon L."/>
            <person name="Sadzewicz L."/>
            <person name="Zhao X."/>
            <person name="Boylan J."/>
            <person name="Ott S."/>
            <person name="Bowen H."/>
            <person name="Vavikolanu K."/>
            <person name="Mehta A."/>
            <person name="Aluvathingal J."/>
            <person name="Nadendla S."/>
            <person name="Yan Y."/>
            <person name="Sichtig H."/>
        </authorList>
    </citation>
    <scope>NUCLEOTIDE SEQUENCE [LARGE SCALE GENOMIC DNA]</scope>
    <source>
        <strain evidence="3 4">FDAARGOS_1229</strain>
    </source>
</reference>
<sequence length="349" mass="39301">MNRIGRLEKMLDRISVIFAFLQQDGVMKLDVIRLVRGKNGMRVEEVVQEVIAGDIGEMKLKEPILFVVAGHGIIRKVFHEEDEDGIRRVTENEDIIWERFDRDDGERVICFTRRDKIVLLEEELHGYQVPVIETCLWGVRPGEEILPANRERVCESAIGLAERFYHRGVTWSDLLKGGKRGDSLAALIAGKIKLVALLCLLGLLVVNYMWNTSVREKYASLQLEIASLERDVSNREELSREMERVVREFEGSGTGRVSVVLDRVAALVPPAVNLDMLVVNPLLKGLEEGKSVVTREGCLELSGVTADPGQVTLFTGSLSSSAFARQVKLVSLDRNRETGWFNFKIWIGL</sequence>